<dbReference type="PANTHER" id="PTHR12270:SF52">
    <property type="entry name" value="GLYCOSYLTRANSFERASE-LIKE PROTEIN GNT13-RELATED"/>
    <property type="match status" value="1"/>
</dbReference>
<feature type="region of interest" description="Disordered" evidence="7">
    <location>
        <begin position="167"/>
        <end position="196"/>
    </location>
</feature>
<dbReference type="EMBL" id="JAGTXO010000001">
    <property type="protein sequence ID" value="KAG8470117.1"/>
    <property type="molecule type" value="Genomic_DNA"/>
</dbReference>
<feature type="compositionally biased region" description="Low complexity" evidence="7">
    <location>
        <begin position="176"/>
        <end position="196"/>
    </location>
</feature>
<evidence type="ECO:0000256" key="3">
    <source>
        <dbReference type="ARBA" id="ARBA00022968"/>
    </source>
</evidence>
<protein>
    <recommendedName>
        <fullName evidence="10">Glycosyltransferase-like protein LARGE2</fullName>
    </recommendedName>
</protein>
<organism evidence="8 9">
    <name type="scientific">Diacronema lutheri</name>
    <name type="common">Unicellular marine alga</name>
    <name type="synonym">Monochrysis lutheri</name>
    <dbReference type="NCBI Taxonomy" id="2081491"/>
    <lineage>
        <taxon>Eukaryota</taxon>
        <taxon>Haptista</taxon>
        <taxon>Haptophyta</taxon>
        <taxon>Pavlovophyceae</taxon>
        <taxon>Pavlovales</taxon>
        <taxon>Pavlovaceae</taxon>
        <taxon>Diacronema</taxon>
    </lineage>
</organism>
<name>A0A8J5XX44_DIALT</name>
<keyword evidence="2" id="KW-0812">Transmembrane</keyword>
<dbReference type="PANTHER" id="PTHR12270">
    <property type="entry name" value="GLYCOSYLTRANSFERASE-RELATED"/>
    <property type="match status" value="1"/>
</dbReference>
<keyword evidence="6" id="KW-0325">Glycoprotein</keyword>
<dbReference type="GO" id="GO:0042285">
    <property type="term" value="F:xylosyltransferase activity"/>
    <property type="evidence" value="ECO:0007669"/>
    <property type="project" value="TreeGrafter"/>
</dbReference>
<feature type="region of interest" description="Disordered" evidence="7">
    <location>
        <begin position="119"/>
        <end position="146"/>
    </location>
</feature>
<evidence type="ECO:0000313" key="9">
    <source>
        <dbReference type="Proteomes" id="UP000751190"/>
    </source>
</evidence>
<dbReference type="OrthoDB" id="205012at2759"/>
<gene>
    <name evidence="8" type="ORF">KFE25_008538</name>
</gene>
<dbReference type="Pfam" id="PF13896">
    <property type="entry name" value="Glyco_transf_49"/>
    <property type="match status" value="1"/>
</dbReference>
<evidence type="ECO:0000256" key="5">
    <source>
        <dbReference type="ARBA" id="ARBA00023136"/>
    </source>
</evidence>
<accession>A0A8J5XX44</accession>
<dbReference type="GO" id="GO:0035269">
    <property type="term" value="P:protein O-linked glycosylation via mannose"/>
    <property type="evidence" value="ECO:0007669"/>
    <property type="project" value="TreeGrafter"/>
</dbReference>
<dbReference type="GO" id="GO:0016020">
    <property type="term" value="C:membrane"/>
    <property type="evidence" value="ECO:0007669"/>
    <property type="project" value="UniProtKB-SubCell"/>
</dbReference>
<evidence type="ECO:0000256" key="1">
    <source>
        <dbReference type="ARBA" id="ARBA00004606"/>
    </source>
</evidence>
<evidence type="ECO:0000256" key="2">
    <source>
        <dbReference type="ARBA" id="ARBA00022692"/>
    </source>
</evidence>
<evidence type="ECO:0000313" key="8">
    <source>
        <dbReference type="EMBL" id="KAG8470117.1"/>
    </source>
</evidence>
<comment type="caution">
    <text evidence="8">The sequence shown here is derived from an EMBL/GenBank/DDBJ whole genome shotgun (WGS) entry which is preliminary data.</text>
</comment>
<keyword evidence="5" id="KW-0472">Membrane</keyword>
<keyword evidence="9" id="KW-1185">Reference proteome</keyword>
<dbReference type="Proteomes" id="UP000751190">
    <property type="component" value="Unassembled WGS sequence"/>
</dbReference>
<evidence type="ECO:0000256" key="7">
    <source>
        <dbReference type="SAM" id="MobiDB-lite"/>
    </source>
</evidence>
<dbReference type="AlphaFoldDB" id="A0A8J5XX44"/>
<keyword evidence="4" id="KW-1133">Transmembrane helix</keyword>
<dbReference type="GO" id="GO:0015020">
    <property type="term" value="F:glucuronosyltransferase activity"/>
    <property type="evidence" value="ECO:0007669"/>
    <property type="project" value="TreeGrafter"/>
</dbReference>
<evidence type="ECO:0000256" key="4">
    <source>
        <dbReference type="ARBA" id="ARBA00022989"/>
    </source>
</evidence>
<evidence type="ECO:0008006" key="10">
    <source>
        <dbReference type="Google" id="ProtNLM"/>
    </source>
</evidence>
<comment type="subcellular location">
    <subcellularLocation>
        <location evidence="1">Membrane</location>
        <topology evidence="1">Single-pass type II membrane protein</topology>
    </subcellularLocation>
</comment>
<keyword evidence="3" id="KW-0735">Signal-anchor</keyword>
<evidence type="ECO:0000256" key="6">
    <source>
        <dbReference type="ARBA" id="ARBA00023180"/>
    </source>
</evidence>
<sequence length="528" mass="56655">MVVSAHAKKGSASPEARCGLKVCLALALVVGLVQLRAHSGLRVAEGAPGAARHGPLRRAWLPRPLYPEDDRAIDETDREHWRRDNARVAALLDAHRAAGGSEPGAPRAARAGVAAGAERGGASIGDADGDVEGADAPGGESADGEVVASEADDAHMAGMDALVRDLEQAGGSPEPSGARGADGGDASTAPAAAADTQAGGSALSITLVSQTSEERIWMIEHLCDRWAGPLAISVHVRGSPHKVMAVHQRADRLAACGSTSGEPRLTLEVLRGKKEEAYPINKLRNLAISRVTTTHMLLVDIDLWPSAELYAVLLNALNADAPVDPAEDGPAFTLREAKLAIIAPAFELSASAFEHLQAEALAPKVPRTFSALKDCHAKGNCFIFKKSTNTHRSTDYERWWQQRGVGAYQVGCFDSIRYEPYVVVPVDAESTPRFDERFTGYGKNKIEFVQHLRMAGFLFAVVGRGFVIHVPHDHSRAYRAWQESKGGKRSRTNDLFQQFIKERMPSARIATPLCKQAFSHQAAIMMGQ</sequence>
<dbReference type="OMA" id="RMCEDAN"/>
<dbReference type="InterPro" id="IPR051292">
    <property type="entry name" value="Xyl/GlcA_transferase"/>
</dbReference>
<proteinExistence type="predicted"/>
<reference evidence="8" key="1">
    <citation type="submission" date="2021-05" db="EMBL/GenBank/DDBJ databases">
        <title>The genome of the haptophyte Pavlova lutheri (Diacronema luteri, Pavlovales) - a model for lipid biosynthesis in eukaryotic algae.</title>
        <authorList>
            <person name="Hulatt C.J."/>
            <person name="Posewitz M.C."/>
        </authorList>
    </citation>
    <scope>NUCLEOTIDE SEQUENCE</scope>
    <source>
        <strain evidence="8">NIVA-4/92</strain>
    </source>
</reference>